<proteinExistence type="predicted"/>
<name>A0A6I4MT04_9ACTN</name>
<comment type="caution">
    <text evidence="2">The sequence shown here is derived from an EMBL/GenBank/DDBJ whole genome shotgun (WGS) entry which is preliminary data.</text>
</comment>
<dbReference type="Gene3D" id="3.20.20.150">
    <property type="entry name" value="Divalent-metal-dependent TIM barrel enzymes"/>
    <property type="match status" value="1"/>
</dbReference>
<dbReference type="InterPro" id="IPR013022">
    <property type="entry name" value="Xyl_isomerase-like_TIM-brl"/>
</dbReference>
<protein>
    <submittedName>
        <fullName evidence="2">TIM barrel protein</fullName>
    </submittedName>
</protein>
<dbReference type="InterPro" id="IPR050312">
    <property type="entry name" value="IolE/XylAMocC-like"/>
</dbReference>
<dbReference type="SUPFAM" id="SSF51658">
    <property type="entry name" value="Xylose isomerase-like"/>
    <property type="match status" value="1"/>
</dbReference>
<keyword evidence="3" id="KW-1185">Reference proteome</keyword>
<evidence type="ECO:0000313" key="3">
    <source>
        <dbReference type="Proteomes" id="UP000462055"/>
    </source>
</evidence>
<dbReference type="Pfam" id="PF01261">
    <property type="entry name" value="AP_endonuc_2"/>
    <property type="match status" value="1"/>
</dbReference>
<gene>
    <name evidence="2" type="ORF">F8568_042995</name>
</gene>
<dbReference type="RefSeq" id="WP_151599912.1">
    <property type="nucleotide sequence ID" value="NZ_WBMS02000061.1"/>
</dbReference>
<organism evidence="2 3">
    <name type="scientific">Actinomadura physcomitrii</name>
    <dbReference type="NCBI Taxonomy" id="2650748"/>
    <lineage>
        <taxon>Bacteria</taxon>
        <taxon>Bacillati</taxon>
        <taxon>Actinomycetota</taxon>
        <taxon>Actinomycetes</taxon>
        <taxon>Streptosporangiales</taxon>
        <taxon>Thermomonosporaceae</taxon>
        <taxon>Actinomadura</taxon>
    </lineage>
</organism>
<dbReference type="PANTHER" id="PTHR12110:SF48">
    <property type="entry name" value="BLL3656 PROTEIN"/>
    <property type="match status" value="1"/>
</dbReference>
<dbReference type="InterPro" id="IPR036237">
    <property type="entry name" value="Xyl_isomerase-like_sf"/>
</dbReference>
<dbReference type="Proteomes" id="UP000462055">
    <property type="component" value="Unassembled WGS sequence"/>
</dbReference>
<feature type="domain" description="Xylose isomerase-like TIM barrel" evidence="1">
    <location>
        <begin position="33"/>
        <end position="276"/>
    </location>
</feature>
<accession>A0A6I4MT04</accession>
<dbReference type="AlphaFoldDB" id="A0A6I4MT04"/>
<dbReference type="EMBL" id="WBMS02000061">
    <property type="protein sequence ID" value="MWA06997.1"/>
    <property type="molecule type" value="Genomic_DNA"/>
</dbReference>
<sequence length="292" mass="30575">MSALAGTGLIASHHTISGSPVNEPARHAFADRVAAAQAAGFTGIGLTVLDHDHLRESGASDRELRTIIDDHGIGVPEVEFLNGWWAEGERLAADRAAEDRIYAFAEAFGSRHLNVGASVPAGQEPPLDLLVERFAGICDRAAAHGLLVGLEYMPFFALSTVGRAWEVVRGAGRPNGGLVVDAWHHLRGPDGPEALRNVPGEKIVAIQLGDAPAESELPLLQESISARLWPGEGVLDVVGLLRVLDELGVSAPVGVEVVSTRVQELPVDKAAAEAARSAGAVLKEMSASRSAG</sequence>
<reference evidence="2" key="1">
    <citation type="submission" date="2019-12" db="EMBL/GenBank/DDBJ databases">
        <title>Actinomadura physcomitrii sp. nov., a novel actinomycete isolated from moss [Physcomitrium sphaericum (Ludw) Fuernr].</title>
        <authorList>
            <person name="Zhuang X."/>
        </authorList>
    </citation>
    <scope>NUCLEOTIDE SEQUENCE [LARGE SCALE GENOMIC DNA]</scope>
    <source>
        <strain evidence="2">LD22</strain>
    </source>
</reference>
<dbReference type="PANTHER" id="PTHR12110">
    <property type="entry name" value="HYDROXYPYRUVATE ISOMERASE"/>
    <property type="match status" value="1"/>
</dbReference>
<evidence type="ECO:0000259" key="1">
    <source>
        <dbReference type="Pfam" id="PF01261"/>
    </source>
</evidence>
<evidence type="ECO:0000313" key="2">
    <source>
        <dbReference type="EMBL" id="MWA06997.1"/>
    </source>
</evidence>